<reference evidence="2 3" key="1">
    <citation type="submission" date="2022-11" db="EMBL/GenBank/DDBJ databases">
        <title>Spartinivicinus poritis sp. nov., isolated from scleractinian coral Porites lutea.</title>
        <authorList>
            <person name="Zhang G."/>
            <person name="Cai L."/>
            <person name="Wei Q."/>
        </authorList>
    </citation>
    <scope>NUCLEOTIDE SEQUENCE [LARGE SCALE GENOMIC DNA]</scope>
    <source>
        <strain evidence="2 3">A2-2</strain>
    </source>
</reference>
<protein>
    <submittedName>
        <fullName evidence="2">Phage antirepressor KilAC domain-containing protein</fullName>
    </submittedName>
</protein>
<organism evidence="2 3">
    <name type="scientific">Spartinivicinus poritis</name>
    <dbReference type="NCBI Taxonomy" id="2994640"/>
    <lineage>
        <taxon>Bacteria</taxon>
        <taxon>Pseudomonadati</taxon>
        <taxon>Pseudomonadota</taxon>
        <taxon>Gammaproteobacteria</taxon>
        <taxon>Oceanospirillales</taxon>
        <taxon>Zooshikellaceae</taxon>
        <taxon>Spartinivicinus</taxon>
    </lineage>
</organism>
<dbReference type="SMART" id="SM01252">
    <property type="entry name" value="KilA-N"/>
    <property type="match status" value="1"/>
</dbReference>
<dbReference type="RefSeq" id="WP_274691684.1">
    <property type="nucleotide sequence ID" value="NZ_JAPMOU010000061.1"/>
</dbReference>
<feature type="domain" description="KilA-N" evidence="1">
    <location>
        <begin position="9"/>
        <end position="116"/>
    </location>
</feature>
<dbReference type="Pfam" id="PF03374">
    <property type="entry name" value="ANT"/>
    <property type="match status" value="1"/>
</dbReference>
<proteinExistence type="predicted"/>
<dbReference type="InterPro" id="IPR017880">
    <property type="entry name" value="KilA_N"/>
</dbReference>
<comment type="caution">
    <text evidence="2">The sequence shown here is derived from an EMBL/GenBank/DDBJ whole genome shotgun (WGS) entry which is preliminary data.</text>
</comment>
<dbReference type="Pfam" id="PF04383">
    <property type="entry name" value="KilA-N"/>
    <property type="match status" value="1"/>
</dbReference>
<evidence type="ECO:0000313" key="2">
    <source>
        <dbReference type="EMBL" id="MDE1465376.1"/>
    </source>
</evidence>
<dbReference type="InterPro" id="IPR005039">
    <property type="entry name" value="Ant_C"/>
</dbReference>
<dbReference type="PROSITE" id="PS51301">
    <property type="entry name" value="KILA_N"/>
    <property type="match status" value="1"/>
</dbReference>
<keyword evidence="3" id="KW-1185">Reference proteome</keyword>
<accession>A0ABT5UHB2</accession>
<dbReference type="InterPro" id="IPR018004">
    <property type="entry name" value="KilA/APSES_HTH"/>
</dbReference>
<dbReference type="Proteomes" id="UP001528823">
    <property type="component" value="Unassembled WGS sequence"/>
</dbReference>
<evidence type="ECO:0000313" key="3">
    <source>
        <dbReference type="Proteomes" id="UP001528823"/>
    </source>
</evidence>
<name>A0ABT5UHB2_9GAMM</name>
<sequence>MNNLNTTALTTTAPIIIENINIRQDSQGRFCLNDLHKAAGGHQKHRPKYWLENQQTKDLIAVISKGGIPPFSTTQPIKVTLGASGGTFVIRKLVYVYTAWISPEFHSKVYDILDAHVTGQLTLNQPTLPNFTNPSEAARAWANEYDGRLVAEQKVTALEPKAAFAEEYLEADHNVALRYAAQELGLPPNIFNEKLRADKVLYTIDSRKNMPYQYYLEKGYFVVKTRVHARTGRAHLQTLVTPKGLYWLNKKYSHLKGLI</sequence>
<dbReference type="EMBL" id="JAPMOU010000061">
    <property type="protein sequence ID" value="MDE1465376.1"/>
    <property type="molecule type" value="Genomic_DNA"/>
</dbReference>
<gene>
    <name evidence="2" type="ORF">ORQ98_25750</name>
</gene>
<evidence type="ECO:0000259" key="1">
    <source>
        <dbReference type="PROSITE" id="PS51301"/>
    </source>
</evidence>